<feature type="active site" description="Proton acceptor; specific for L-alanine" evidence="5">
    <location>
        <position position="265"/>
    </location>
</feature>
<dbReference type="GeneID" id="48887469"/>
<dbReference type="GO" id="GO:0005829">
    <property type="term" value="C:cytosol"/>
    <property type="evidence" value="ECO:0007669"/>
    <property type="project" value="TreeGrafter"/>
</dbReference>
<dbReference type="AlphaFoldDB" id="A0A2K4DU02"/>
<dbReference type="InterPro" id="IPR009006">
    <property type="entry name" value="Ala_racemase/Decarboxylase_C"/>
</dbReference>
<evidence type="ECO:0000256" key="1">
    <source>
        <dbReference type="ARBA" id="ARBA00000316"/>
    </source>
</evidence>
<dbReference type="PRINTS" id="PR00992">
    <property type="entry name" value="ALARACEMASE"/>
</dbReference>
<comment type="catalytic activity">
    <reaction evidence="1 5">
        <text>L-alanine = D-alanine</text>
        <dbReference type="Rhea" id="RHEA:20249"/>
        <dbReference type="ChEBI" id="CHEBI:57416"/>
        <dbReference type="ChEBI" id="CHEBI:57972"/>
        <dbReference type="EC" id="5.1.1.1"/>
    </reaction>
</comment>
<comment type="similarity">
    <text evidence="5">Belongs to the alanine racemase family.</text>
</comment>
<evidence type="ECO:0000256" key="5">
    <source>
        <dbReference type="HAMAP-Rule" id="MF_01201"/>
    </source>
</evidence>
<dbReference type="InterPro" id="IPR029066">
    <property type="entry name" value="PLP-binding_barrel"/>
</dbReference>
<dbReference type="PANTHER" id="PTHR30511">
    <property type="entry name" value="ALANINE RACEMASE"/>
    <property type="match status" value="1"/>
</dbReference>
<dbReference type="Gene3D" id="3.20.20.10">
    <property type="entry name" value="Alanine racemase"/>
    <property type="match status" value="1"/>
</dbReference>
<feature type="binding site" evidence="5 7">
    <location>
        <position position="138"/>
    </location>
    <ligand>
        <name>substrate</name>
    </ligand>
</feature>
<accession>A0A2K4DU02</accession>
<dbReference type="EMBL" id="PYZL01000083">
    <property type="protein sequence ID" value="PTE71278.1"/>
    <property type="molecule type" value="Genomic_DNA"/>
</dbReference>
<dbReference type="EMBL" id="PYZI01000010">
    <property type="protein sequence ID" value="PTF13481.1"/>
    <property type="molecule type" value="Genomic_DNA"/>
</dbReference>
<proteinExistence type="inferred from homology"/>
<reference evidence="9" key="3">
    <citation type="submission" date="2018-03" db="EMBL/GenBank/DDBJ databases">
        <authorList>
            <person name="Keele B.F."/>
        </authorList>
    </citation>
    <scope>NUCLEOTIDE SEQUENCE</scope>
    <source>
        <strain evidence="9">SNUC 761</strain>
    </source>
</reference>
<dbReference type="SUPFAM" id="SSF50621">
    <property type="entry name" value="Alanine racemase C-terminal domain-like"/>
    <property type="match status" value="1"/>
</dbReference>
<dbReference type="RefSeq" id="WP_103165640.1">
    <property type="nucleotide sequence ID" value="NZ_CP130489.1"/>
</dbReference>
<keyword evidence="3 5" id="KW-0663">Pyridoxal phosphate</keyword>
<dbReference type="SUPFAM" id="SSF51419">
    <property type="entry name" value="PLP-binding barrel"/>
    <property type="match status" value="1"/>
</dbReference>
<dbReference type="SMART" id="SM01005">
    <property type="entry name" value="Ala_racemase_C"/>
    <property type="match status" value="1"/>
</dbReference>
<sequence>MSDKFYRATYLNVDLEAIKENYTTFTNLHKDKVIIPVVKANSYGLGSVKVAQYLMRHGAEFFAVATLDEAIELRMHGVNAQILILGVIPLEDINKAIQHRVAITVPSKQWLEEAIHLIDDDNEKNLWLHVKLDTGMGRLGIKTLEEYKEVVNLISSYQHLVFEGVYTHFANADEPGDSIEQQYALFETLVTQVEQPKYVHSQNSAGALLKDYELCNALRVGISLYGYYPSEFVRDNVQIELKPSARLITQVVQTKYLKAGESVSYGSTYTATENMRIAILPIGYADGYLRSMQGSCVNINGDQCEIIGRVCMDQTIIKIPETVKEGDIVILLENHIDSPQSAEALAKQQHTISYEVLCNLGRRVPRVYNIDDQTYVTNELLK</sequence>
<dbReference type="InterPro" id="IPR000821">
    <property type="entry name" value="Ala_racemase"/>
</dbReference>
<dbReference type="Pfam" id="PF01168">
    <property type="entry name" value="Ala_racemase_N"/>
    <property type="match status" value="1"/>
</dbReference>
<dbReference type="PANTHER" id="PTHR30511:SF0">
    <property type="entry name" value="ALANINE RACEMASE, CATABOLIC-RELATED"/>
    <property type="match status" value="1"/>
</dbReference>
<dbReference type="Gene3D" id="2.40.37.10">
    <property type="entry name" value="Lyase, Ornithine Decarboxylase, Chain A, domain 1"/>
    <property type="match status" value="1"/>
</dbReference>
<gene>
    <name evidence="9" type="primary">alr</name>
    <name evidence="9" type="ORF">BUY44_09905</name>
    <name evidence="10" type="ORF">BUY47_08540</name>
</gene>
<dbReference type="HAMAP" id="MF_01201">
    <property type="entry name" value="Ala_racemase"/>
    <property type="match status" value="1"/>
</dbReference>
<evidence type="ECO:0000256" key="2">
    <source>
        <dbReference type="ARBA" id="ARBA00001933"/>
    </source>
</evidence>
<protein>
    <recommendedName>
        <fullName evidence="5">Alanine racemase</fullName>
        <ecNumber evidence="5">5.1.1.1</ecNumber>
    </recommendedName>
</protein>
<feature type="binding site" evidence="5 7">
    <location>
        <position position="312"/>
    </location>
    <ligand>
        <name>substrate</name>
    </ligand>
</feature>
<evidence type="ECO:0000313" key="9">
    <source>
        <dbReference type="EMBL" id="PTE71278.1"/>
    </source>
</evidence>
<dbReference type="Pfam" id="PF00842">
    <property type="entry name" value="Ala_racemase_C"/>
    <property type="match status" value="1"/>
</dbReference>
<keyword evidence="4 5" id="KW-0413">Isomerase</keyword>
<dbReference type="Proteomes" id="UP000242088">
    <property type="component" value="Unassembled WGS sequence"/>
</dbReference>
<feature type="modified residue" description="N6-(pyridoxal phosphate)lysine" evidence="5 6">
    <location>
        <position position="39"/>
    </location>
</feature>
<feature type="domain" description="Alanine racemase C-terminal" evidence="8">
    <location>
        <begin position="244"/>
        <end position="369"/>
    </location>
</feature>
<evidence type="ECO:0000256" key="7">
    <source>
        <dbReference type="PIRSR" id="PIRSR600821-52"/>
    </source>
</evidence>
<dbReference type="InterPro" id="IPR001608">
    <property type="entry name" value="Ala_racemase_N"/>
</dbReference>
<reference evidence="10" key="2">
    <citation type="submission" date="2018-03" db="EMBL/GenBank/DDBJ databases">
        <authorList>
            <person name="Naushad S."/>
        </authorList>
    </citation>
    <scope>NUCLEOTIDE SEQUENCE</scope>
    <source>
        <strain evidence="10">SNUC 1409</strain>
    </source>
</reference>
<dbReference type="GO" id="GO:0009252">
    <property type="term" value="P:peptidoglycan biosynthetic process"/>
    <property type="evidence" value="ECO:0007669"/>
    <property type="project" value="TreeGrafter"/>
</dbReference>
<evidence type="ECO:0000256" key="3">
    <source>
        <dbReference type="ARBA" id="ARBA00022898"/>
    </source>
</evidence>
<keyword evidence="11" id="KW-1185">Reference proteome</keyword>
<dbReference type="FunFam" id="3.20.20.10:FF:000002">
    <property type="entry name" value="Alanine racemase"/>
    <property type="match status" value="1"/>
</dbReference>
<dbReference type="InterPro" id="IPR011079">
    <property type="entry name" value="Ala_racemase_C"/>
</dbReference>
<dbReference type="NCBIfam" id="TIGR00492">
    <property type="entry name" value="alr"/>
    <property type="match status" value="1"/>
</dbReference>
<evidence type="ECO:0000259" key="8">
    <source>
        <dbReference type="SMART" id="SM01005"/>
    </source>
</evidence>
<dbReference type="UniPathway" id="UPA00042">
    <property type="reaction ID" value="UER00497"/>
</dbReference>
<evidence type="ECO:0000256" key="4">
    <source>
        <dbReference type="ARBA" id="ARBA00023235"/>
    </source>
</evidence>
<comment type="caution">
    <text evidence="9">The sequence shown here is derived from an EMBL/GenBank/DDBJ whole genome shotgun (WGS) entry which is preliminary data.</text>
</comment>
<evidence type="ECO:0000313" key="11">
    <source>
        <dbReference type="Proteomes" id="UP000242088"/>
    </source>
</evidence>
<feature type="active site" description="Proton acceptor; specific for D-alanine" evidence="5">
    <location>
        <position position="39"/>
    </location>
</feature>
<comment type="cofactor">
    <cofactor evidence="2 5 6">
        <name>pyridoxal 5'-phosphate</name>
        <dbReference type="ChEBI" id="CHEBI:597326"/>
    </cofactor>
</comment>
<comment type="pathway">
    <text evidence="5">Amino-acid biosynthesis; D-alanine biosynthesis; D-alanine from L-alanine: step 1/1.</text>
</comment>
<evidence type="ECO:0000256" key="6">
    <source>
        <dbReference type="PIRSR" id="PIRSR600821-50"/>
    </source>
</evidence>
<comment type="function">
    <text evidence="5">Catalyzes the interconversion of L-alanine and D-alanine. May also act on other amino acids.</text>
</comment>
<dbReference type="CDD" id="cd00430">
    <property type="entry name" value="PLPDE_III_AR"/>
    <property type="match status" value="1"/>
</dbReference>
<dbReference type="OrthoDB" id="9813814at2"/>
<dbReference type="Proteomes" id="UP000242547">
    <property type="component" value="Unassembled WGS sequence"/>
</dbReference>
<dbReference type="GO" id="GO:0030632">
    <property type="term" value="P:D-alanine biosynthetic process"/>
    <property type="evidence" value="ECO:0007669"/>
    <property type="project" value="UniProtKB-UniRule"/>
</dbReference>
<reference evidence="11 12" key="1">
    <citation type="journal article" date="2016" name="Front. Microbiol.">
        <title>Comprehensive Phylogenetic Analysis of Bovine Non-aureus Staphylococci Species Based on Whole-Genome Sequencing.</title>
        <authorList>
            <person name="Naushad S."/>
            <person name="Barkema H.W."/>
            <person name="Luby C."/>
            <person name="Condas L.A."/>
            <person name="Nobrega D.B."/>
            <person name="Carson D.A."/>
            <person name="De Buck J."/>
        </authorList>
    </citation>
    <scope>NUCLEOTIDE SEQUENCE [LARGE SCALE GENOMIC DNA]</scope>
    <source>
        <strain evidence="10 11">SNUC 1409</strain>
        <strain evidence="9 12">SNUC 761</strain>
    </source>
</reference>
<evidence type="ECO:0000313" key="12">
    <source>
        <dbReference type="Proteomes" id="UP000242547"/>
    </source>
</evidence>
<dbReference type="EC" id="5.1.1.1" evidence="5"/>
<dbReference type="GO" id="GO:0008784">
    <property type="term" value="F:alanine racemase activity"/>
    <property type="evidence" value="ECO:0007669"/>
    <property type="project" value="UniProtKB-UniRule"/>
</dbReference>
<evidence type="ECO:0000313" key="10">
    <source>
        <dbReference type="EMBL" id="PTF13481.1"/>
    </source>
</evidence>
<dbReference type="GO" id="GO:0030170">
    <property type="term" value="F:pyridoxal phosphate binding"/>
    <property type="evidence" value="ECO:0007669"/>
    <property type="project" value="UniProtKB-UniRule"/>
</dbReference>
<dbReference type="FunFam" id="2.40.37.10:FF:000006">
    <property type="entry name" value="Alanine racemase"/>
    <property type="match status" value="1"/>
</dbReference>
<name>A0A2K4DU02_9STAP</name>
<organism evidence="9 12">
    <name type="scientific">Staphylococcus devriesei</name>
    <dbReference type="NCBI Taxonomy" id="586733"/>
    <lineage>
        <taxon>Bacteria</taxon>
        <taxon>Bacillati</taxon>
        <taxon>Bacillota</taxon>
        <taxon>Bacilli</taxon>
        <taxon>Bacillales</taxon>
        <taxon>Staphylococcaceae</taxon>
        <taxon>Staphylococcus</taxon>
    </lineage>
</organism>